<name>A0ABU7W6L8_9FLAO</name>
<comment type="caution">
    <text evidence="1">The sequence shown here is derived from an EMBL/GenBank/DDBJ whole genome shotgun (WGS) entry which is preliminary data.</text>
</comment>
<sequence>MKTLLSIFFITFSILGFSQDPIIQSNNETLESVATSITDKYNDELALDAKQFMLFQKKVEEFLIREEKIHQDYEGEEKLNKLYKLRKAETLEMRNVLTKPQFNLYKRLKPQIQPLAVIETEKS</sequence>
<accession>A0ABU7W6L8</accession>
<organism evidence="1 2">
    <name type="scientific">Winogradskyella poriferorum</name>
    <dbReference type="NCBI Taxonomy" id="307627"/>
    <lineage>
        <taxon>Bacteria</taxon>
        <taxon>Pseudomonadati</taxon>
        <taxon>Bacteroidota</taxon>
        <taxon>Flavobacteriia</taxon>
        <taxon>Flavobacteriales</taxon>
        <taxon>Flavobacteriaceae</taxon>
        <taxon>Winogradskyella</taxon>
    </lineage>
</organism>
<reference evidence="1 2" key="1">
    <citation type="submission" date="2024-02" db="EMBL/GenBank/DDBJ databases">
        <title>Winogradskyella poriferorum JCM 12885.</title>
        <authorList>
            <person name="Zhang D.-F."/>
            <person name="Fu Z.-Y."/>
        </authorList>
    </citation>
    <scope>NUCLEOTIDE SEQUENCE [LARGE SCALE GENOMIC DNA]</scope>
    <source>
        <strain evidence="1 2">JCM 12885</strain>
    </source>
</reference>
<dbReference type="RefSeq" id="WP_331809912.1">
    <property type="nucleotide sequence ID" value="NZ_JAZHOU010000002.1"/>
</dbReference>
<proteinExistence type="predicted"/>
<dbReference type="EMBL" id="JAZHOU010000002">
    <property type="protein sequence ID" value="MEF3079148.1"/>
    <property type="molecule type" value="Genomic_DNA"/>
</dbReference>
<protein>
    <recommendedName>
        <fullName evidence="3">OmpH family outer membrane protein</fullName>
    </recommendedName>
</protein>
<gene>
    <name evidence="1" type="ORF">V1468_09040</name>
</gene>
<evidence type="ECO:0008006" key="3">
    <source>
        <dbReference type="Google" id="ProtNLM"/>
    </source>
</evidence>
<dbReference type="Proteomes" id="UP001356704">
    <property type="component" value="Unassembled WGS sequence"/>
</dbReference>
<evidence type="ECO:0000313" key="1">
    <source>
        <dbReference type="EMBL" id="MEF3079148.1"/>
    </source>
</evidence>
<evidence type="ECO:0000313" key="2">
    <source>
        <dbReference type="Proteomes" id="UP001356704"/>
    </source>
</evidence>
<keyword evidence="2" id="KW-1185">Reference proteome</keyword>